<dbReference type="InterPro" id="IPR036457">
    <property type="entry name" value="PPM-type-like_dom_sf"/>
</dbReference>
<feature type="domain" description="PPM-type phosphatase" evidence="1">
    <location>
        <begin position="184"/>
        <end position="387"/>
    </location>
</feature>
<dbReference type="Gene3D" id="3.60.40.10">
    <property type="entry name" value="PPM-type phosphatase domain"/>
    <property type="match status" value="1"/>
</dbReference>
<dbReference type="SUPFAM" id="SSF81606">
    <property type="entry name" value="PP2C-like"/>
    <property type="match status" value="1"/>
</dbReference>
<gene>
    <name evidence="2" type="ORF">GCM10009808_11010</name>
</gene>
<dbReference type="PROSITE" id="PS51746">
    <property type="entry name" value="PPM_2"/>
    <property type="match status" value="1"/>
</dbReference>
<dbReference type="Pfam" id="PF01590">
    <property type="entry name" value="GAF"/>
    <property type="match status" value="1"/>
</dbReference>
<evidence type="ECO:0000259" key="1">
    <source>
        <dbReference type="PROSITE" id="PS51746"/>
    </source>
</evidence>
<evidence type="ECO:0000313" key="2">
    <source>
        <dbReference type="EMBL" id="GAA1695565.1"/>
    </source>
</evidence>
<comment type="caution">
    <text evidence="2">The sequence shown here is derived from an EMBL/GenBank/DDBJ whole genome shotgun (WGS) entry which is preliminary data.</text>
</comment>
<reference evidence="3" key="1">
    <citation type="journal article" date="2019" name="Int. J. Syst. Evol. Microbiol.">
        <title>The Global Catalogue of Microorganisms (GCM) 10K type strain sequencing project: providing services to taxonomists for standard genome sequencing and annotation.</title>
        <authorList>
            <consortium name="The Broad Institute Genomics Platform"/>
            <consortium name="The Broad Institute Genome Sequencing Center for Infectious Disease"/>
            <person name="Wu L."/>
            <person name="Ma J."/>
        </authorList>
    </citation>
    <scope>NUCLEOTIDE SEQUENCE [LARGE SCALE GENOMIC DNA]</scope>
    <source>
        <strain evidence="3">JCM 15577</strain>
    </source>
</reference>
<evidence type="ECO:0000313" key="3">
    <source>
        <dbReference type="Proteomes" id="UP001501690"/>
    </source>
</evidence>
<organism evidence="2 3">
    <name type="scientific">Microbacterium sediminicola</name>
    <dbReference type="NCBI Taxonomy" id="415210"/>
    <lineage>
        <taxon>Bacteria</taxon>
        <taxon>Bacillati</taxon>
        <taxon>Actinomycetota</taxon>
        <taxon>Actinomycetes</taxon>
        <taxon>Micrococcales</taxon>
        <taxon>Microbacteriaceae</taxon>
        <taxon>Microbacterium</taxon>
    </lineage>
</organism>
<dbReference type="SUPFAM" id="SSF55781">
    <property type="entry name" value="GAF domain-like"/>
    <property type="match status" value="1"/>
</dbReference>
<dbReference type="InterPro" id="IPR029016">
    <property type="entry name" value="GAF-like_dom_sf"/>
</dbReference>
<dbReference type="Gene3D" id="3.30.450.40">
    <property type="match status" value="1"/>
</dbReference>
<proteinExistence type="predicted"/>
<dbReference type="RefSeq" id="WP_344070229.1">
    <property type="nucleotide sequence ID" value="NZ_BAAAPL010000001.1"/>
</dbReference>
<dbReference type="InterPro" id="IPR003018">
    <property type="entry name" value="GAF"/>
</dbReference>
<dbReference type="InterPro" id="IPR001932">
    <property type="entry name" value="PPM-type_phosphatase-like_dom"/>
</dbReference>
<dbReference type="EMBL" id="BAAAPL010000001">
    <property type="protein sequence ID" value="GAA1695565.1"/>
    <property type="molecule type" value="Genomic_DNA"/>
</dbReference>
<dbReference type="Pfam" id="PF07228">
    <property type="entry name" value="SpoIIE"/>
    <property type="match status" value="1"/>
</dbReference>
<dbReference type="PANTHER" id="PTHR43102:SF2">
    <property type="entry name" value="GAF DOMAIN-CONTAINING PROTEIN"/>
    <property type="match status" value="1"/>
</dbReference>
<name>A0ABP4TZB5_9MICO</name>
<dbReference type="PANTHER" id="PTHR43102">
    <property type="entry name" value="SLR1143 PROTEIN"/>
    <property type="match status" value="1"/>
</dbReference>
<accession>A0ABP4TZB5</accession>
<keyword evidence="3" id="KW-1185">Reference proteome</keyword>
<dbReference type="SMART" id="SM00331">
    <property type="entry name" value="PP2C_SIG"/>
    <property type="match status" value="1"/>
</dbReference>
<dbReference type="Proteomes" id="UP001501690">
    <property type="component" value="Unassembled WGS sequence"/>
</dbReference>
<dbReference type="SMART" id="SM00065">
    <property type="entry name" value="GAF"/>
    <property type="match status" value="1"/>
</dbReference>
<sequence>MSRDDFVFDEEARQRALDALDIVDKPREERVDRIARLAAEMFQVPMVSVSILDREREWRLSEIGLGGRVNDRVTSFCDVTIRQQGTLVVEDASIDPIFATNPFVIEHPRVRFYAGHPLKAPGGEQIGTLCIIDDKVRTLTSEQRGLLEELTQWVQAEITRDFDIDQARLMQRALLPQHLPVVEGYRIAADAIGAGSLMGDFYDLCARDGSLTVTLADVMGKGIGPAIVAAGVRASLRTSPERSLVTAVDEAEGVLEEALLGTSCFVTAVHARIEISTGELTFVDAGHGLAYILRADGSWVRLPATGLPLGMSGLGVDRTEGTEHLDPGDVLLCCSDGLLDVLDTDDPLGQIRRAVRTLGPDGAVQEALRLARDRGATDDVTAIVVERML</sequence>
<protein>
    <recommendedName>
        <fullName evidence="1">PPM-type phosphatase domain-containing protein</fullName>
    </recommendedName>
</protein>